<dbReference type="Pfam" id="PF03446">
    <property type="entry name" value="NAD_binding_2"/>
    <property type="match status" value="1"/>
</dbReference>
<dbReference type="STRING" id="2017.SAMN05444320_105282"/>
<comment type="similarity">
    <text evidence="1">Belongs to the HIBADH-related family.</text>
</comment>
<dbReference type="Gene3D" id="3.40.50.720">
    <property type="entry name" value="NAD(P)-binding Rossmann-like Domain"/>
    <property type="match status" value="1"/>
</dbReference>
<evidence type="ECO:0000259" key="3">
    <source>
        <dbReference type="Pfam" id="PF03446"/>
    </source>
</evidence>
<keyword evidence="2" id="KW-0560">Oxidoreductase</keyword>
<dbReference type="GO" id="GO:0050661">
    <property type="term" value="F:NADP binding"/>
    <property type="evidence" value="ECO:0007669"/>
    <property type="project" value="InterPro"/>
</dbReference>
<dbReference type="AlphaFoldDB" id="A0A1M5F5U8"/>
<name>A0A1M5F5U8_STRHI</name>
<reference evidence="5 6" key="1">
    <citation type="submission" date="2016-11" db="EMBL/GenBank/DDBJ databases">
        <authorList>
            <person name="Jaros S."/>
            <person name="Januszkiewicz K."/>
            <person name="Wedrychowicz H."/>
        </authorList>
    </citation>
    <scope>NUCLEOTIDE SEQUENCE [LARGE SCALE GENOMIC DNA]</scope>
    <source>
        <strain evidence="5 6">DSM 44523</strain>
    </source>
</reference>
<feature type="domain" description="NADPH-dependent reductive aminase-like C-terminal" evidence="4">
    <location>
        <begin position="148"/>
        <end position="275"/>
    </location>
</feature>
<dbReference type="GO" id="GO:0140673">
    <property type="term" value="P:transcription elongation-coupled chromatin remodeling"/>
    <property type="evidence" value="ECO:0007669"/>
    <property type="project" value="TreeGrafter"/>
</dbReference>
<evidence type="ECO:0000313" key="6">
    <source>
        <dbReference type="Proteomes" id="UP000184501"/>
    </source>
</evidence>
<evidence type="ECO:0000313" key="5">
    <source>
        <dbReference type="EMBL" id="SHF86758.1"/>
    </source>
</evidence>
<dbReference type="InterPro" id="IPR036291">
    <property type="entry name" value="NAD(P)-bd_dom_sf"/>
</dbReference>
<protein>
    <submittedName>
        <fullName evidence="5">3-hydroxyisobutyrate dehydrogenase</fullName>
    </submittedName>
</protein>
<sequence>MGAALANAFLDQGHPTTVWNRSPGRADSLVARGAHLAGTIAEAVSASPVVVVCVKDYDAVYGVLAPAADALSGRVVVNHSSGTPKQAREAVDWADRHGVEYLDGAIMVPPFAVGKPDSVFLYSGPRAVFDAHRVTLETMGGPRYLGADPGLAVLYNTALLGLMYASMNGFLHAAALVGTAGVGAETFSEIALDWFAPDVVVRYLRAQASEIDKRNFPGTLGTMEMNLTALEHIVHTSAEQGVDAELPALLRAHAQRAIAEGYAGNNYLAMFEVLSKAGPRP</sequence>
<dbReference type="GO" id="GO:0016491">
    <property type="term" value="F:oxidoreductase activity"/>
    <property type="evidence" value="ECO:0007669"/>
    <property type="project" value="UniProtKB-KW"/>
</dbReference>
<gene>
    <name evidence="5" type="ORF">SAMN05444320_105282</name>
</gene>
<dbReference type="OrthoDB" id="9135493at2"/>
<dbReference type="PANTHER" id="PTHR43580:SF2">
    <property type="entry name" value="CYTOKINE-LIKE NUCLEAR FACTOR N-PAC"/>
    <property type="match status" value="1"/>
</dbReference>
<dbReference type="InterPro" id="IPR051265">
    <property type="entry name" value="HIBADH-related_NP60_sf"/>
</dbReference>
<evidence type="ECO:0000256" key="1">
    <source>
        <dbReference type="ARBA" id="ARBA00009080"/>
    </source>
</evidence>
<keyword evidence="6" id="KW-1185">Reference proteome</keyword>
<dbReference type="SUPFAM" id="SSF51735">
    <property type="entry name" value="NAD(P)-binding Rossmann-fold domains"/>
    <property type="match status" value="1"/>
</dbReference>
<dbReference type="Proteomes" id="UP000184501">
    <property type="component" value="Unassembled WGS sequence"/>
</dbReference>
<dbReference type="InterPro" id="IPR048666">
    <property type="entry name" value="RedAm-like_C"/>
</dbReference>
<dbReference type="Pfam" id="PF21761">
    <property type="entry name" value="RedAm-like_C"/>
    <property type="match status" value="1"/>
</dbReference>
<dbReference type="InterPro" id="IPR013328">
    <property type="entry name" value="6PGD_dom2"/>
</dbReference>
<dbReference type="EMBL" id="FQVN01000005">
    <property type="protein sequence ID" value="SHF86758.1"/>
    <property type="molecule type" value="Genomic_DNA"/>
</dbReference>
<dbReference type="GO" id="GO:0003677">
    <property type="term" value="F:DNA binding"/>
    <property type="evidence" value="ECO:0007669"/>
    <property type="project" value="TreeGrafter"/>
</dbReference>
<dbReference type="Gene3D" id="1.10.1040.10">
    <property type="entry name" value="N-(1-d-carboxylethyl)-l-norvaline Dehydrogenase, domain 2"/>
    <property type="match status" value="1"/>
</dbReference>
<dbReference type="InterPro" id="IPR006115">
    <property type="entry name" value="6PGDH_NADP-bd"/>
</dbReference>
<proteinExistence type="inferred from homology"/>
<feature type="domain" description="6-phosphogluconate dehydrogenase NADP-binding" evidence="3">
    <location>
        <begin position="1"/>
        <end position="141"/>
    </location>
</feature>
<dbReference type="InterPro" id="IPR015815">
    <property type="entry name" value="HIBADH-related"/>
</dbReference>
<organism evidence="5 6">
    <name type="scientific">Streptoalloteichus hindustanus</name>
    <dbReference type="NCBI Taxonomy" id="2017"/>
    <lineage>
        <taxon>Bacteria</taxon>
        <taxon>Bacillati</taxon>
        <taxon>Actinomycetota</taxon>
        <taxon>Actinomycetes</taxon>
        <taxon>Pseudonocardiales</taxon>
        <taxon>Pseudonocardiaceae</taxon>
        <taxon>Streptoalloteichus</taxon>
    </lineage>
</organism>
<dbReference type="GO" id="GO:0000785">
    <property type="term" value="C:chromatin"/>
    <property type="evidence" value="ECO:0007669"/>
    <property type="project" value="TreeGrafter"/>
</dbReference>
<dbReference type="PANTHER" id="PTHR43580">
    <property type="entry name" value="OXIDOREDUCTASE GLYR1-RELATED"/>
    <property type="match status" value="1"/>
</dbReference>
<evidence type="ECO:0000256" key="2">
    <source>
        <dbReference type="ARBA" id="ARBA00023002"/>
    </source>
</evidence>
<dbReference type="GO" id="GO:0031491">
    <property type="term" value="F:nucleosome binding"/>
    <property type="evidence" value="ECO:0007669"/>
    <property type="project" value="TreeGrafter"/>
</dbReference>
<accession>A0A1M5F5U8</accession>
<dbReference type="PIRSF" id="PIRSF000103">
    <property type="entry name" value="HIBADH"/>
    <property type="match status" value="1"/>
</dbReference>
<evidence type="ECO:0000259" key="4">
    <source>
        <dbReference type="Pfam" id="PF21761"/>
    </source>
</evidence>